<dbReference type="Proteomes" id="UP001358586">
    <property type="component" value="Chromosome 5"/>
</dbReference>
<evidence type="ECO:0000313" key="1">
    <source>
        <dbReference type="EMBL" id="KAK5832487.1"/>
    </source>
</evidence>
<gene>
    <name evidence="1" type="ORF">PVK06_016289</name>
</gene>
<protein>
    <recommendedName>
        <fullName evidence="3">Reverse transcriptase</fullName>
    </recommendedName>
</protein>
<proteinExistence type="predicted"/>
<evidence type="ECO:0000313" key="2">
    <source>
        <dbReference type="Proteomes" id="UP001358586"/>
    </source>
</evidence>
<evidence type="ECO:0008006" key="3">
    <source>
        <dbReference type="Google" id="ProtNLM"/>
    </source>
</evidence>
<reference evidence="1 2" key="1">
    <citation type="submission" date="2023-03" db="EMBL/GenBank/DDBJ databases">
        <title>WGS of Gossypium arboreum.</title>
        <authorList>
            <person name="Yu D."/>
        </authorList>
    </citation>
    <scope>NUCLEOTIDE SEQUENCE [LARGE SCALE GENOMIC DNA]</scope>
    <source>
        <tissue evidence="1">Leaf</tissue>
    </source>
</reference>
<comment type="caution">
    <text evidence="1">The sequence shown here is derived from an EMBL/GenBank/DDBJ whole genome shotgun (WGS) entry which is preliminary data.</text>
</comment>
<name>A0ABR0Q0D3_GOSAR</name>
<sequence length="232" mass="27744">MSMNMSSLHSKFTDQVKIWNKEVYGHIFTRKKLLTHKLERIKMERDRTNSKFPKQVEIDMKEELKNVLHEEIFWRQKARCDWLVLGDRNTKFFHSRMLRRSKQNRITILKNGLGEWIMDDDRLRLEAVNFYSNLYGEHFWPIRNSPSVAFPCLKDEDFNFLNRQVSDEEIKSALFDMAPLKALGSDGFYALFYQSQWDHVGTSVCTWVKEVFNEYMSSSMLKHIYPVGMSYE</sequence>
<accession>A0ABR0Q0D3</accession>
<organism evidence="1 2">
    <name type="scientific">Gossypium arboreum</name>
    <name type="common">Tree cotton</name>
    <name type="synonym">Gossypium nanking</name>
    <dbReference type="NCBI Taxonomy" id="29729"/>
    <lineage>
        <taxon>Eukaryota</taxon>
        <taxon>Viridiplantae</taxon>
        <taxon>Streptophyta</taxon>
        <taxon>Embryophyta</taxon>
        <taxon>Tracheophyta</taxon>
        <taxon>Spermatophyta</taxon>
        <taxon>Magnoliopsida</taxon>
        <taxon>eudicotyledons</taxon>
        <taxon>Gunneridae</taxon>
        <taxon>Pentapetalae</taxon>
        <taxon>rosids</taxon>
        <taxon>malvids</taxon>
        <taxon>Malvales</taxon>
        <taxon>Malvaceae</taxon>
        <taxon>Malvoideae</taxon>
        <taxon>Gossypium</taxon>
    </lineage>
</organism>
<dbReference type="EMBL" id="JARKNE010000005">
    <property type="protein sequence ID" value="KAK5832487.1"/>
    <property type="molecule type" value="Genomic_DNA"/>
</dbReference>
<keyword evidence="2" id="KW-1185">Reference proteome</keyword>